<evidence type="ECO:0000256" key="12">
    <source>
        <dbReference type="ARBA" id="ARBA00077751"/>
    </source>
</evidence>
<evidence type="ECO:0000313" key="15">
    <source>
        <dbReference type="Proteomes" id="UP001187531"/>
    </source>
</evidence>
<dbReference type="Pfam" id="PF00698">
    <property type="entry name" value="Acyl_transf_1"/>
    <property type="match status" value="1"/>
</dbReference>
<sequence length="416" mass="46645">MQTKLYKKQMMMIYASFRLMLPPGASRYFSQTCVRCCKPKDPLKNLKKSQINNLLDDSASFHELKESKENDCASNPYPKEAVRVAKRRDQSSYSFRPSVNPSETSIFLFPGQGTQFVGMGKKVLDLPQVRELFLAANDILKFDLLNMCLEGPKSQLDKTMYAQPAIYVTSLAAVEAVRENNPRAVEGCVATAGFSLGEITALTFAGAFSFETGLKLVQIRAEAMQYASDLTPSGMMTVFFGADAKLGYALNLAKEWCIRQGIEDPECCVSNYLYPGSKIIAGNEEALHFIEKNASDFNIRKLKRLTVSGAFHTKLMQDAVSPFSEAINRAEVQNPLVPVHSNVDGKMYRDVKHIKRQLPRQILTSVKWEQTMHILYERPVDIQYPQTFECGPGQSLKAMLNMINKQAGYMCKSITV</sequence>
<dbReference type="SUPFAM" id="SSF52151">
    <property type="entry name" value="FabD/lysophospholipase-like"/>
    <property type="match status" value="1"/>
</dbReference>
<dbReference type="EC" id="2.3.1.39" evidence="3"/>
<dbReference type="InterPro" id="IPR001227">
    <property type="entry name" value="Ac_transferase_dom_sf"/>
</dbReference>
<dbReference type="Gene3D" id="3.30.70.250">
    <property type="entry name" value="Malonyl-CoA ACP transacylase, ACP-binding"/>
    <property type="match status" value="1"/>
</dbReference>
<dbReference type="InterPro" id="IPR014043">
    <property type="entry name" value="Acyl_transferase_dom"/>
</dbReference>
<dbReference type="InterPro" id="IPR016036">
    <property type="entry name" value="Malonyl_transacylase_ACP-bd"/>
</dbReference>
<dbReference type="AlphaFoldDB" id="A0AA88HZ54"/>
<reference evidence="14" key="1">
    <citation type="submission" date="2023-07" db="EMBL/GenBank/DDBJ databases">
        <title>Chromosome-level genome assembly of Artemia franciscana.</title>
        <authorList>
            <person name="Jo E."/>
        </authorList>
    </citation>
    <scope>NUCLEOTIDE SEQUENCE</scope>
    <source>
        <tissue evidence="14">Whole body</tissue>
    </source>
</reference>
<protein>
    <recommendedName>
        <fullName evidence="3">[acyl-carrier-protein] S-malonyltransferase</fullName>
        <ecNumber evidence="3">2.3.1.39</ecNumber>
    </recommendedName>
    <alternativeName>
        <fullName evidence="12">[Acyl-carrier-protein] malonyltransferase</fullName>
    </alternativeName>
</protein>
<evidence type="ECO:0000256" key="7">
    <source>
        <dbReference type="ARBA" id="ARBA00022946"/>
    </source>
</evidence>
<keyword evidence="7" id="KW-0809">Transit peptide</keyword>
<evidence type="ECO:0000256" key="1">
    <source>
        <dbReference type="ARBA" id="ARBA00004173"/>
    </source>
</evidence>
<evidence type="ECO:0000256" key="8">
    <source>
        <dbReference type="ARBA" id="ARBA00023098"/>
    </source>
</evidence>
<proteinExistence type="inferred from homology"/>
<dbReference type="PANTHER" id="PTHR47170:SF2">
    <property type="entry name" value="MALONYL-COA:ACP TRANSACYLASE (MAT) DOMAIN-CONTAINING PROTEIN"/>
    <property type="match status" value="1"/>
</dbReference>
<accession>A0AA88HZ54</accession>
<keyword evidence="15" id="KW-1185">Reference proteome</keyword>
<dbReference type="PANTHER" id="PTHR47170">
    <property type="entry name" value="MALONYL-COA ACP TRANSACYLASE, ACP-BINDING"/>
    <property type="match status" value="1"/>
</dbReference>
<evidence type="ECO:0000256" key="2">
    <source>
        <dbReference type="ARBA" id="ARBA00005194"/>
    </source>
</evidence>
<dbReference type="SUPFAM" id="SSF55048">
    <property type="entry name" value="Probable ACP-binding domain of malonyl-CoA ACP transacylase"/>
    <property type="match status" value="1"/>
</dbReference>
<dbReference type="Gene3D" id="3.40.366.10">
    <property type="entry name" value="Malonyl-Coenzyme A Acyl Carrier Protein, domain 2"/>
    <property type="match status" value="1"/>
</dbReference>
<evidence type="ECO:0000259" key="13">
    <source>
        <dbReference type="SMART" id="SM00827"/>
    </source>
</evidence>
<keyword evidence="4" id="KW-0444">Lipid biosynthesis</keyword>
<dbReference type="GO" id="GO:0005739">
    <property type="term" value="C:mitochondrion"/>
    <property type="evidence" value="ECO:0007669"/>
    <property type="project" value="UniProtKB-SubCell"/>
</dbReference>
<keyword evidence="8" id="KW-0443">Lipid metabolism</keyword>
<comment type="similarity">
    <text evidence="11">Belongs to the type II malonyltransferase family.</text>
</comment>
<keyword evidence="6" id="KW-0276">Fatty acid metabolism</keyword>
<comment type="pathway">
    <text evidence="2">Lipid metabolism; fatty acid biosynthesis.</text>
</comment>
<evidence type="ECO:0000256" key="9">
    <source>
        <dbReference type="ARBA" id="ARBA00023128"/>
    </source>
</evidence>
<keyword evidence="10" id="KW-0275">Fatty acid biosynthesis</keyword>
<evidence type="ECO:0000256" key="11">
    <source>
        <dbReference type="ARBA" id="ARBA00061523"/>
    </source>
</evidence>
<gene>
    <name evidence="14" type="ORF">QYM36_005810</name>
</gene>
<dbReference type="SMART" id="SM00827">
    <property type="entry name" value="PKS_AT"/>
    <property type="match status" value="1"/>
</dbReference>
<organism evidence="14 15">
    <name type="scientific">Artemia franciscana</name>
    <name type="common">Brine shrimp</name>
    <name type="synonym">Artemia sanfranciscana</name>
    <dbReference type="NCBI Taxonomy" id="6661"/>
    <lineage>
        <taxon>Eukaryota</taxon>
        <taxon>Metazoa</taxon>
        <taxon>Ecdysozoa</taxon>
        <taxon>Arthropoda</taxon>
        <taxon>Crustacea</taxon>
        <taxon>Branchiopoda</taxon>
        <taxon>Anostraca</taxon>
        <taxon>Artemiidae</taxon>
        <taxon>Artemia</taxon>
    </lineage>
</organism>
<dbReference type="InterPro" id="IPR052760">
    <property type="entry name" value="Mitochondrial_malonyltrans"/>
</dbReference>
<dbReference type="EMBL" id="JAVRJZ010000009">
    <property type="protein sequence ID" value="KAK2718595.1"/>
    <property type="molecule type" value="Genomic_DNA"/>
</dbReference>
<comment type="caution">
    <text evidence="14">The sequence shown here is derived from an EMBL/GenBank/DDBJ whole genome shotgun (WGS) entry which is preliminary data.</text>
</comment>
<name>A0AA88HZ54_ARTSF</name>
<evidence type="ECO:0000256" key="4">
    <source>
        <dbReference type="ARBA" id="ARBA00022516"/>
    </source>
</evidence>
<keyword evidence="5" id="KW-0808">Transferase</keyword>
<dbReference type="Proteomes" id="UP001187531">
    <property type="component" value="Unassembled WGS sequence"/>
</dbReference>
<dbReference type="FunFam" id="3.30.70.250:FF:000005">
    <property type="entry name" value="Malonyl-CoA-acyl carrier protein transacylase, mitochondrial"/>
    <property type="match status" value="1"/>
</dbReference>
<dbReference type="GO" id="GO:0004314">
    <property type="term" value="F:[acyl-carrier-protein] S-malonyltransferase activity"/>
    <property type="evidence" value="ECO:0007669"/>
    <property type="project" value="UniProtKB-EC"/>
</dbReference>
<evidence type="ECO:0000256" key="10">
    <source>
        <dbReference type="ARBA" id="ARBA00023160"/>
    </source>
</evidence>
<comment type="subcellular location">
    <subcellularLocation>
        <location evidence="1">Mitochondrion</location>
    </subcellularLocation>
</comment>
<evidence type="ECO:0000313" key="14">
    <source>
        <dbReference type="EMBL" id="KAK2718595.1"/>
    </source>
</evidence>
<dbReference type="InterPro" id="IPR016035">
    <property type="entry name" value="Acyl_Trfase/lysoPLipase"/>
</dbReference>
<evidence type="ECO:0000256" key="6">
    <source>
        <dbReference type="ARBA" id="ARBA00022832"/>
    </source>
</evidence>
<evidence type="ECO:0000256" key="5">
    <source>
        <dbReference type="ARBA" id="ARBA00022679"/>
    </source>
</evidence>
<feature type="domain" description="Malonyl-CoA:ACP transacylase (MAT)" evidence="13">
    <location>
        <begin position="108"/>
        <end position="411"/>
    </location>
</feature>
<keyword evidence="9" id="KW-0496">Mitochondrion</keyword>
<evidence type="ECO:0000256" key="3">
    <source>
        <dbReference type="ARBA" id="ARBA00013258"/>
    </source>
</evidence>
<dbReference type="GO" id="GO:0006633">
    <property type="term" value="P:fatty acid biosynthetic process"/>
    <property type="evidence" value="ECO:0007669"/>
    <property type="project" value="UniProtKB-KW"/>
</dbReference>